<dbReference type="EMBL" id="KQ085949">
    <property type="protein sequence ID" value="KLO14067.1"/>
    <property type="molecule type" value="Genomic_DNA"/>
</dbReference>
<dbReference type="Proteomes" id="UP000053477">
    <property type="component" value="Unassembled WGS sequence"/>
</dbReference>
<feature type="region of interest" description="Disordered" evidence="1">
    <location>
        <begin position="17"/>
        <end position="42"/>
    </location>
</feature>
<keyword evidence="3" id="KW-1185">Reference proteome</keyword>
<dbReference type="InParanoid" id="A0A0H2RR44"/>
<organism evidence="2 3">
    <name type="scientific">Schizopora paradoxa</name>
    <dbReference type="NCBI Taxonomy" id="27342"/>
    <lineage>
        <taxon>Eukaryota</taxon>
        <taxon>Fungi</taxon>
        <taxon>Dikarya</taxon>
        <taxon>Basidiomycota</taxon>
        <taxon>Agaricomycotina</taxon>
        <taxon>Agaricomycetes</taxon>
        <taxon>Hymenochaetales</taxon>
        <taxon>Schizoporaceae</taxon>
        <taxon>Schizopora</taxon>
    </lineage>
</organism>
<protein>
    <submittedName>
        <fullName evidence="2">Uncharacterized protein</fullName>
    </submittedName>
</protein>
<dbReference type="AlphaFoldDB" id="A0A0H2RR44"/>
<proteinExistence type="predicted"/>
<gene>
    <name evidence="2" type="ORF">SCHPADRAFT_889543</name>
</gene>
<evidence type="ECO:0000313" key="3">
    <source>
        <dbReference type="Proteomes" id="UP000053477"/>
    </source>
</evidence>
<reference evidence="2 3" key="1">
    <citation type="submission" date="2015-04" db="EMBL/GenBank/DDBJ databases">
        <title>Complete genome sequence of Schizopora paradoxa KUC8140, a cosmopolitan wood degrader in East Asia.</title>
        <authorList>
            <consortium name="DOE Joint Genome Institute"/>
            <person name="Min B."/>
            <person name="Park H."/>
            <person name="Jang Y."/>
            <person name="Kim J.-J."/>
            <person name="Kim K.H."/>
            <person name="Pangilinan J."/>
            <person name="Lipzen A."/>
            <person name="Riley R."/>
            <person name="Grigoriev I.V."/>
            <person name="Spatafora J.W."/>
            <person name="Choi I.-G."/>
        </authorList>
    </citation>
    <scope>NUCLEOTIDE SEQUENCE [LARGE SCALE GENOMIC DNA]</scope>
    <source>
        <strain evidence="2 3">KUC8140</strain>
    </source>
</reference>
<feature type="compositionally biased region" description="Basic and acidic residues" evidence="1">
    <location>
        <begin position="20"/>
        <end position="40"/>
    </location>
</feature>
<sequence length="187" mass="20604">MSALSLQLSVRPFRCLRGQGQDENRTADIDSDIKSGEPYHDPSVAPSRFACQASASIPSSPRTPGSMHVRDDFDLRQRKSLSDNSLTVFKEVLVVASPVQNLLKPLAEICVDADYHYHIAAIISKSNHAYRDIHQRLNFAVYYFGRIGILVTFSDCVYVPQVASTNACGWVKGLTTTGRGLGSRTDN</sequence>
<name>A0A0H2RR44_9AGAM</name>
<evidence type="ECO:0000256" key="1">
    <source>
        <dbReference type="SAM" id="MobiDB-lite"/>
    </source>
</evidence>
<accession>A0A0H2RR44</accession>
<evidence type="ECO:0000313" key="2">
    <source>
        <dbReference type="EMBL" id="KLO14067.1"/>
    </source>
</evidence>